<reference evidence="1 2" key="1">
    <citation type="submission" date="2022-02" db="EMBL/GenBank/DDBJ databases">
        <title>Genome sequence data of Kingella unionensis sp. nov. strain CICC 24913 (CCUG 75125).</title>
        <authorList>
            <person name="Xiao M."/>
        </authorList>
    </citation>
    <scope>NUCLEOTIDE SEQUENCE [LARGE SCALE GENOMIC DNA]</scope>
    <source>
        <strain evidence="1 2">CICC 24913</strain>
    </source>
</reference>
<accession>A0ABS9NN33</accession>
<protein>
    <submittedName>
        <fullName evidence="1">Uncharacterized protein</fullName>
    </submittedName>
</protein>
<evidence type="ECO:0000313" key="1">
    <source>
        <dbReference type="EMBL" id="MCG6504208.1"/>
    </source>
</evidence>
<dbReference type="RefSeq" id="WP_238747463.1">
    <property type="nucleotide sequence ID" value="NZ_JAKOOW010000024.1"/>
</dbReference>
<name>A0ABS9NN33_9NEIS</name>
<dbReference type="EMBL" id="JAKOOW010000024">
    <property type="protein sequence ID" value="MCG6504208.1"/>
    <property type="molecule type" value="Genomic_DNA"/>
</dbReference>
<dbReference type="InterPro" id="IPR049249">
    <property type="entry name" value="DUF6882"/>
</dbReference>
<evidence type="ECO:0000313" key="2">
    <source>
        <dbReference type="Proteomes" id="UP001298424"/>
    </source>
</evidence>
<proteinExistence type="predicted"/>
<dbReference type="Pfam" id="PF21813">
    <property type="entry name" value="DUF6882"/>
    <property type="match status" value="1"/>
</dbReference>
<keyword evidence="2" id="KW-1185">Reference proteome</keyword>
<sequence length="243" mass="26736">MGWLSKLFGSDGGGRSAKPENFEQWFEQYAALGFERQQQFAEETADAGEAEVDLGRGRLRFADGSEYGVQLIGSLAHTSDTWLWGWANQTVGSDSPFVQQSARLRQLGEKFVLPFFCMDKNPYSGDQMHRLGLFAVGMFGALGYHPLNLGDFTLLLNVGYNQDPGAHPNPAIEQKRLASVFSQLIAAYPVYDQLHALECYLRAKGYQTAVRADAAGSLLEAQQGSLKLSAAFDSARRLIQLTA</sequence>
<organism evidence="1 2">
    <name type="scientific">Kingella pumchi</name>
    <dbReference type="NCBI Taxonomy" id="2779506"/>
    <lineage>
        <taxon>Bacteria</taxon>
        <taxon>Pseudomonadati</taxon>
        <taxon>Pseudomonadota</taxon>
        <taxon>Betaproteobacteria</taxon>
        <taxon>Neisseriales</taxon>
        <taxon>Neisseriaceae</taxon>
        <taxon>Kingella</taxon>
    </lineage>
</organism>
<gene>
    <name evidence="1" type="ORF">MB824_06845</name>
</gene>
<dbReference type="Proteomes" id="UP001298424">
    <property type="component" value="Unassembled WGS sequence"/>
</dbReference>
<comment type="caution">
    <text evidence="1">The sequence shown here is derived from an EMBL/GenBank/DDBJ whole genome shotgun (WGS) entry which is preliminary data.</text>
</comment>